<evidence type="ECO:0000313" key="1">
    <source>
        <dbReference type="EMBL" id="KIY01273.1"/>
    </source>
</evidence>
<evidence type="ECO:0000313" key="2">
    <source>
        <dbReference type="Proteomes" id="UP000053411"/>
    </source>
</evidence>
<reference evidence="1 2" key="1">
    <citation type="submission" date="2015-01" db="EMBL/GenBank/DDBJ databases">
        <title>The Genome Sequence of Fonsecaea multimorphosa CBS 102226.</title>
        <authorList>
            <consortium name="The Broad Institute Genomics Platform"/>
            <person name="Cuomo C."/>
            <person name="de Hoog S."/>
            <person name="Gorbushina A."/>
            <person name="Stielow B."/>
            <person name="Teixiera M."/>
            <person name="Abouelleil A."/>
            <person name="Chapman S.B."/>
            <person name="Priest M."/>
            <person name="Young S.K."/>
            <person name="Wortman J."/>
            <person name="Nusbaum C."/>
            <person name="Birren B."/>
        </authorList>
    </citation>
    <scope>NUCLEOTIDE SEQUENCE [LARGE SCALE GENOMIC DNA]</scope>
    <source>
        <strain evidence="1 2">CBS 102226</strain>
    </source>
</reference>
<dbReference type="Proteomes" id="UP000053411">
    <property type="component" value="Unassembled WGS sequence"/>
</dbReference>
<dbReference type="VEuPathDB" id="FungiDB:Z520_02825"/>
<keyword evidence="2" id="KW-1185">Reference proteome</keyword>
<accession>A0A0D2K629</accession>
<sequence length="54" mass="6390">MGDSWEKAKRYNSTKLHTIRGFAHLPFARTVDPSYNEWMTKDELAEGYARWAKK</sequence>
<organism evidence="1 2">
    <name type="scientific">Fonsecaea multimorphosa CBS 102226</name>
    <dbReference type="NCBI Taxonomy" id="1442371"/>
    <lineage>
        <taxon>Eukaryota</taxon>
        <taxon>Fungi</taxon>
        <taxon>Dikarya</taxon>
        <taxon>Ascomycota</taxon>
        <taxon>Pezizomycotina</taxon>
        <taxon>Eurotiomycetes</taxon>
        <taxon>Chaetothyriomycetidae</taxon>
        <taxon>Chaetothyriales</taxon>
        <taxon>Herpotrichiellaceae</taxon>
        <taxon>Fonsecaea</taxon>
    </lineage>
</organism>
<dbReference type="AlphaFoldDB" id="A0A0D2K629"/>
<dbReference type="GeneID" id="27708571"/>
<protein>
    <submittedName>
        <fullName evidence="1">Uncharacterized protein</fullName>
    </submittedName>
</protein>
<dbReference type="EMBL" id="KN848065">
    <property type="protein sequence ID" value="KIY01273.1"/>
    <property type="molecule type" value="Genomic_DNA"/>
</dbReference>
<name>A0A0D2K629_9EURO</name>
<dbReference type="OrthoDB" id="74360at2759"/>
<proteinExistence type="predicted"/>
<dbReference type="RefSeq" id="XP_016635395.1">
    <property type="nucleotide sequence ID" value="XM_016773338.1"/>
</dbReference>
<gene>
    <name evidence="1" type="ORF">Z520_02825</name>
</gene>